<keyword evidence="5 6" id="KW-0472">Membrane</keyword>
<gene>
    <name evidence="7" type="ORF">ACFP3V_19910</name>
</gene>
<sequence>METTSNGGVRGWFARLDKERLLLGIAAPVLAVLFAALVTAVVLLISGKNPGTALSDILTYDVKPDSTVYILNRATTYFLAGLAVALGFRMNLFNIGVEGQLRMGVFFAAYVGGVVALPGPLRIILVILTGVIVGALWAGIVGVLKVTRGVNEVIASIMLNYIAIAVISWLLQPNLLGYAPPGSNNVSTKPLPDAAHFFTLHTYGGDIWGFVFIAVVLGVGYQLLLSRTRFGFDLRTAGQSDGAALASGVNTKKMILIAILLSGGIAGLVGIPELTQEAFSFNLTFPSGWGFTGIAVALLGRNNPVGIAIGALLWASLDRAAGQLSFDGFEPEITGIIQGTIVISVVVAYEVVRRYGLKRQQQRVGRELAAAAAAGAEQKESAK</sequence>
<keyword evidence="8" id="KW-1185">Reference proteome</keyword>
<organism evidence="7 8">
    <name type="scientific">Streptacidiphilus monticola</name>
    <dbReference type="NCBI Taxonomy" id="2161674"/>
    <lineage>
        <taxon>Bacteria</taxon>
        <taxon>Bacillati</taxon>
        <taxon>Actinomycetota</taxon>
        <taxon>Actinomycetes</taxon>
        <taxon>Kitasatosporales</taxon>
        <taxon>Streptomycetaceae</taxon>
        <taxon>Streptacidiphilus</taxon>
    </lineage>
</organism>
<dbReference type="Pfam" id="PF02653">
    <property type="entry name" value="BPD_transp_2"/>
    <property type="match status" value="1"/>
</dbReference>
<evidence type="ECO:0000256" key="2">
    <source>
        <dbReference type="ARBA" id="ARBA00022475"/>
    </source>
</evidence>
<evidence type="ECO:0000256" key="4">
    <source>
        <dbReference type="ARBA" id="ARBA00022989"/>
    </source>
</evidence>
<protein>
    <submittedName>
        <fullName evidence="7">ABC transporter permease</fullName>
    </submittedName>
</protein>
<feature type="transmembrane region" description="Helical" evidence="6">
    <location>
        <begin position="123"/>
        <end position="146"/>
    </location>
</feature>
<comment type="caution">
    <text evidence="7">The sequence shown here is derived from an EMBL/GenBank/DDBJ whole genome shotgun (WGS) entry which is preliminary data.</text>
</comment>
<feature type="transmembrane region" description="Helical" evidence="6">
    <location>
        <begin position="333"/>
        <end position="352"/>
    </location>
</feature>
<dbReference type="PANTHER" id="PTHR47089:SF1">
    <property type="entry name" value="GUANOSINE ABC TRANSPORTER PERMEASE PROTEIN NUPP"/>
    <property type="match status" value="1"/>
</dbReference>
<dbReference type="PANTHER" id="PTHR47089">
    <property type="entry name" value="ABC TRANSPORTER, PERMEASE PROTEIN"/>
    <property type="match status" value="1"/>
</dbReference>
<reference evidence="8" key="1">
    <citation type="journal article" date="2019" name="Int. J. Syst. Evol. Microbiol.">
        <title>The Global Catalogue of Microorganisms (GCM) 10K type strain sequencing project: providing services to taxonomists for standard genome sequencing and annotation.</title>
        <authorList>
            <consortium name="The Broad Institute Genomics Platform"/>
            <consortium name="The Broad Institute Genome Sequencing Center for Infectious Disease"/>
            <person name="Wu L."/>
            <person name="Ma J."/>
        </authorList>
    </citation>
    <scope>NUCLEOTIDE SEQUENCE [LARGE SCALE GENOMIC DNA]</scope>
    <source>
        <strain evidence="8">JCM 4816</strain>
    </source>
</reference>
<feature type="transmembrane region" description="Helical" evidence="6">
    <location>
        <begin position="207"/>
        <end position="225"/>
    </location>
</feature>
<dbReference type="RefSeq" id="WP_380585289.1">
    <property type="nucleotide sequence ID" value="NZ_JBHSQJ010000082.1"/>
</dbReference>
<feature type="transmembrane region" description="Helical" evidence="6">
    <location>
        <begin position="100"/>
        <end position="117"/>
    </location>
</feature>
<dbReference type="CDD" id="cd06580">
    <property type="entry name" value="TM_PBP1_transp_TpRbsC_like"/>
    <property type="match status" value="1"/>
</dbReference>
<evidence type="ECO:0000313" key="8">
    <source>
        <dbReference type="Proteomes" id="UP001596174"/>
    </source>
</evidence>
<evidence type="ECO:0000256" key="6">
    <source>
        <dbReference type="SAM" id="Phobius"/>
    </source>
</evidence>
<feature type="transmembrane region" description="Helical" evidence="6">
    <location>
        <begin position="153"/>
        <end position="171"/>
    </location>
</feature>
<comment type="subcellular location">
    <subcellularLocation>
        <location evidence="1">Cell membrane</location>
        <topology evidence="1">Multi-pass membrane protein</topology>
    </subcellularLocation>
</comment>
<feature type="transmembrane region" description="Helical" evidence="6">
    <location>
        <begin position="254"/>
        <end position="272"/>
    </location>
</feature>
<evidence type="ECO:0000313" key="7">
    <source>
        <dbReference type="EMBL" id="MFC5909471.1"/>
    </source>
</evidence>
<keyword evidence="2" id="KW-1003">Cell membrane</keyword>
<name>A0ABW1G885_9ACTN</name>
<dbReference type="Proteomes" id="UP001596174">
    <property type="component" value="Unassembled WGS sequence"/>
</dbReference>
<evidence type="ECO:0000256" key="3">
    <source>
        <dbReference type="ARBA" id="ARBA00022692"/>
    </source>
</evidence>
<dbReference type="InterPro" id="IPR001851">
    <property type="entry name" value="ABC_transp_permease"/>
</dbReference>
<dbReference type="EMBL" id="JBHSQJ010000082">
    <property type="protein sequence ID" value="MFC5909471.1"/>
    <property type="molecule type" value="Genomic_DNA"/>
</dbReference>
<evidence type="ECO:0000256" key="1">
    <source>
        <dbReference type="ARBA" id="ARBA00004651"/>
    </source>
</evidence>
<evidence type="ECO:0000256" key="5">
    <source>
        <dbReference type="ARBA" id="ARBA00023136"/>
    </source>
</evidence>
<proteinExistence type="predicted"/>
<keyword evidence="3 6" id="KW-0812">Transmembrane</keyword>
<keyword evidence="4 6" id="KW-1133">Transmembrane helix</keyword>
<accession>A0ABW1G885</accession>
<feature type="transmembrane region" description="Helical" evidence="6">
    <location>
        <begin position="66"/>
        <end position="88"/>
    </location>
</feature>
<feature type="transmembrane region" description="Helical" evidence="6">
    <location>
        <begin position="21"/>
        <end position="46"/>
    </location>
</feature>